<organism evidence="2 3">
    <name type="scientific">Polaromonas naphthalenivorans (strain CJ2)</name>
    <dbReference type="NCBI Taxonomy" id="365044"/>
    <lineage>
        <taxon>Bacteria</taxon>
        <taxon>Pseudomonadati</taxon>
        <taxon>Pseudomonadota</taxon>
        <taxon>Betaproteobacteria</taxon>
        <taxon>Burkholderiales</taxon>
        <taxon>Comamonadaceae</taxon>
        <taxon>Polaromonas</taxon>
    </lineage>
</organism>
<accession>A1VIF5</accession>
<sequence>MRSGAAAGRLKKVNSGQVFQAFQELLMNPSAQHTTNAAHDSPTPAQEQDAVDAIVPIIPIVLPLVGGVLMFLLAFIAIYMA</sequence>
<dbReference type="KEGG" id="pna:Pnap_0108"/>
<evidence type="ECO:0000256" key="1">
    <source>
        <dbReference type="SAM" id="Phobius"/>
    </source>
</evidence>
<dbReference type="eggNOG" id="ENOG5033JGQ">
    <property type="taxonomic scope" value="Bacteria"/>
</dbReference>
<dbReference type="AlphaFoldDB" id="A1VIF5"/>
<dbReference type="Proteomes" id="UP000000644">
    <property type="component" value="Chromosome"/>
</dbReference>
<keyword evidence="1" id="KW-0472">Membrane</keyword>
<dbReference type="HOGENOM" id="CLU_2570883_0_0_4"/>
<feature type="transmembrane region" description="Helical" evidence="1">
    <location>
        <begin position="53"/>
        <end position="79"/>
    </location>
</feature>
<gene>
    <name evidence="2" type="ordered locus">Pnap_0108</name>
</gene>
<proteinExistence type="predicted"/>
<protein>
    <submittedName>
        <fullName evidence="2">Uncharacterized protein</fullName>
    </submittedName>
</protein>
<dbReference type="EMBL" id="CP000529">
    <property type="protein sequence ID" value="ABM35433.1"/>
    <property type="molecule type" value="Genomic_DNA"/>
</dbReference>
<name>A1VIF5_POLNA</name>
<keyword evidence="3" id="KW-1185">Reference proteome</keyword>
<evidence type="ECO:0000313" key="3">
    <source>
        <dbReference type="Proteomes" id="UP000000644"/>
    </source>
</evidence>
<evidence type="ECO:0000313" key="2">
    <source>
        <dbReference type="EMBL" id="ABM35433.1"/>
    </source>
</evidence>
<dbReference type="STRING" id="365044.Pnap_0108"/>
<keyword evidence="1" id="KW-1133">Transmembrane helix</keyword>
<keyword evidence="1" id="KW-0812">Transmembrane</keyword>
<reference evidence="3" key="1">
    <citation type="journal article" date="2009" name="Environ. Microbiol.">
        <title>The genome of Polaromonas naphthalenivorans strain CJ2, isolated from coal tar-contaminated sediment, reveals physiological and metabolic versatility and evolution through extensive horizontal gene transfer.</title>
        <authorList>
            <person name="Yagi J.M."/>
            <person name="Sims D."/>
            <person name="Brettin T."/>
            <person name="Bruce D."/>
            <person name="Madsen E.L."/>
        </authorList>
    </citation>
    <scope>NUCLEOTIDE SEQUENCE [LARGE SCALE GENOMIC DNA]</scope>
    <source>
        <strain evidence="3">CJ2</strain>
    </source>
</reference>